<dbReference type="PANTHER" id="PTHR24567:SF58">
    <property type="entry name" value="CYCLIC AMP-BINDING REGULATORY PROTEIN"/>
    <property type="match status" value="1"/>
</dbReference>
<reference evidence="5" key="1">
    <citation type="journal article" date="2023" name="PeerJ">
        <title>Selection and evaluation of lactic acid bacteria from chicken feces in Thailand as potential probiotics.</title>
        <authorList>
            <person name="Khurajog B."/>
            <person name="Disastra Y."/>
            <person name="Lawwyne L.D."/>
            <person name="Sirichokchatchawan W."/>
            <person name="Niyomtham W."/>
            <person name="Yindee J."/>
            <person name="Hampson D.J."/>
            <person name="Prapasarakul N."/>
        </authorList>
    </citation>
    <scope>NUCLEOTIDE SEQUENCE</scope>
    <source>
        <strain evidence="5">BF14</strain>
    </source>
</reference>
<gene>
    <name evidence="5" type="ORF">R0H03_04210</name>
</gene>
<dbReference type="Pfam" id="PF13545">
    <property type="entry name" value="HTH_Crp_2"/>
    <property type="match status" value="1"/>
</dbReference>
<organism evidence="5 6">
    <name type="scientific">Pediococcus acidilactici</name>
    <dbReference type="NCBI Taxonomy" id="1254"/>
    <lineage>
        <taxon>Bacteria</taxon>
        <taxon>Bacillati</taxon>
        <taxon>Bacillota</taxon>
        <taxon>Bacilli</taxon>
        <taxon>Lactobacillales</taxon>
        <taxon>Lactobacillaceae</taxon>
        <taxon>Pediococcus</taxon>
        <taxon>Pediococcus acidilactici group</taxon>
    </lineage>
</organism>
<dbReference type="InterPro" id="IPR014710">
    <property type="entry name" value="RmlC-like_jellyroll"/>
</dbReference>
<reference evidence="5" key="2">
    <citation type="submission" date="2023-10" db="EMBL/GenBank/DDBJ databases">
        <authorList>
            <person name="Khurajog B."/>
        </authorList>
    </citation>
    <scope>NUCLEOTIDE SEQUENCE</scope>
    <source>
        <strain evidence="5">BF14</strain>
    </source>
</reference>
<name>A0AAW8YNH5_PEDAC</name>
<feature type="domain" description="HTH crp-type" evidence="4">
    <location>
        <begin position="143"/>
        <end position="213"/>
    </location>
</feature>
<keyword evidence="2" id="KW-0238">DNA-binding</keyword>
<dbReference type="InterPro" id="IPR012318">
    <property type="entry name" value="HTH_CRP"/>
</dbReference>
<dbReference type="Proteomes" id="UP001280415">
    <property type="component" value="Unassembled WGS sequence"/>
</dbReference>
<dbReference type="Gene3D" id="2.60.120.10">
    <property type="entry name" value="Jelly Rolls"/>
    <property type="match status" value="1"/>
</dbReference>
<evidence type="ECO:0000259" key="4">
    <source>
        <dbReference type="Pfam" id="PF13545"/>
    </source>
</evidence>
<dbReference type="GO" id="GO:0003677">
    <property type="term" value="F:DNA binding"/>
    <property type="evidence" value="ECO:0007669"/>
    <property type="project" value="UniProtKB-KW"/>
</dbReference>
<dbReference type="SUPFAM" id="SSF51206">
    <property type="entry name" value="cAMP-binding domain-like"/>
    <property type="match status" value="1"/>
</dbReference>
<accession>A0AAW8YNH5</accession>
<evidence type="ECO:0000256" key="3">
    <source>
        <dbReference type="ARBA" id="ARBA00023163"/>
    </source>
</evidence>
<dbReference type="GO" id="GO:0003700">
    <property type="term" value="F:DNA-binding transcription factor activity"/>
    <property type="evidence" value="ECO:0007669"/>
    <property type="project" value="TreeGrafter"/>
</dbReference>
<dbReference type="SUPFAM" id="SSF46785">
    <property type="entry name" value="Winged helix' DNA-binding domain"/>
    <property type="match status" value="1"/>
</dbReference>
<comment type="caution">
    <text evidence="5">The sequence shown here is derived from an EMBL/GenBank/DDBJ whole genome shotgun (WGS) entry which is preliminary data.</text>
</comment>
<dbReference type="GO" id="GO:0005829">
    <property type="term" value="C:cytosol"/>
    <property type="evidence" value="ECO:0007669"/>
    <property type="project" value="TreeGrafter"/>
</dbReference>
<dbReference type="RefSeq" id="WP_002831329.1">
    <property type="nucleotide sequence ID" value="NZ_BMWN01000001.1"/>
</dbReference>
<evidence type="ECO:0000256" key="1">
    <source>
        <dbReference type="ARBA" id="ARBA00023015"/>
    </source>
</evidence>
<sequence length="217" mass="25001">MEQRDFVKSILQHPLIRNHCRIEEYKRNIIVKTPGTLITEIGIVLKGYLKAIIYSRCGKEMCETIFGPNSIVLEYLHFSGDKRSTYNLGSINQCQICWIPIENFSKVVLEDPEFSKMYIRQLAKRGLENQRLITCLGYKTVRERIAYWIISGGNSAMESTEATELEFPVSQEVFSEILHVTRSSLNQELQKMSADGLFAVKRNVLKNIDYAKLVNEI</sequence>
<proteinExistence type="predicted"/>
<dbReference type="AlphaFoldDB" id="A0AAW8YNH5"/>
<protein>
    <submittedName>
        <fullName evidence="5">Crp/Fnr family transcriptional regulator</fullName>
    </submittedName>
</protein>
<dbReference type="PANTHER" id="PTHR24567">
    <property type="entry name" value="CRP FAMILY TRANSCRIPTIONAL REGULATORY PROTEIN"/>
    <property type="match status" value="1"/>
</dbReference>
<evidence type="ECO:0000256" key="2">
    <source>
        <dbReference type="ARBA" id="ARBA00023125"/>
    </source>
</evidence>
<dbReference type="InterPro" id="IPR018490">
    <property type="entry name" value="cNMP-bd_dom_sf"/>
</dbReference>
<evidence type="ECO:0000313" key="5">
    <source>
        <dbReference type="EMBL" id="MDV2911070.1"/>
    </source>
</evidence>
<evidence type="ECO:0000313" key="6">
    <source>
        <dbReference type="Proteomes" id="UP001280415"/>
    </source>
</evidence>
<keyword evidence="3" id="KW-0804">Transcription</keyword>
<keyword evidence="1" id="KW-0805">Transcription regulation</keyword>
<dbReference type="EMBL" id="JAWJAX010000003">
    <property type="protein sequence ID" value="MDV2911070.1"/>
    <property type="molecule type" value="Genomic_DNA"/>
</dbReference>
<dbReference type="InterPro" id="IPR050397">
    <property type="entry name" value="Env_Response_Regulators"/>
</dbReference>
<dbReference type="InterPro" id="IPR036390">
    <property type="entry name" value="WH_DNA-bd_sf"/>
</dbReference>